<evidence type="ECO:0000256" key="4">
    <source>
        <dbReference type="RuleBase" id="RU003684"/>
    </source>
</evidence>
<name>A0ABV2EAT6_9STAP</name>
<evidence type="ECO:0000313" key="6">
    <source>
        <dbReference type="Proteomes" id="UP001549019"/>
    </source>
</evidence>
<keyword evidence="3 4" id="KW-0378">Hydrolase</keyword>
<dbReference type="RefSeq" id="WP_230821357.1">
    <property type="nucleotide sequence ID" value="NZ_JAJNCU010000002.1"/>
</dbReference>
<dbReference type="NCBIfam" id="TIGR01230">
    <property type="entry name" value="agmatinase"/>
    <property type="match status" value="1"/>
</dbReference>
<dbReference type="Proteomes" id="UP001549019">
    <property type="component" value="Unassembled WGS sequence"/>
</dbReference>
<gene>
    <name evidence="5" type="ORF">ABHD89_001963</name>
</gene>
<dbReference type="PANTHER" id="PTHR11358:SF26">
    <property type="entry name" value="GUANIDINO ACID HYDROLASE, MITOCHONDRIAL"/>
    <property type="match status" value="1"/>
</dbReference>
<accession>A0ABV2EAT6</accession>
<dbReference type="SUPFAM" id="SSF52768">
    <property type="entry name" value="Arginase/deacetylase"/>
    <property type="match status" value="1"/>
</dbReference>
<evidence type="ECO:0000256" key="1">
    <source>
        <dbReference type="ARBA" id="ARBA00009227"/>
    </source>
</evidence>
<dbReference type="Gene3D" id="3.40.800.10">
    <property type="entry name" value="Ureohydrolase domain"/>
    <property type="match status" value="1"/>
</dbReference>
<dbReference type="EC" id="3.5.3.11" evidence="5"/>
<dbReference type="InterPro" id="IPR023696">
    <property type="entry name" value="Ureohydrolase_dom_sf"/>
</dbReference>
<dbReference type="Pfam" id="PF00491">
    <property type="entry name" value="Arginase"/>
    <property type="match status" value="1"/>
</dbReference>
<keyword evidence="6" id="KW-1185">Reference proteome</keyword>
<dbReference type="PANTHER" id="PTHR11358">
    <property type="entry name" value="ARGINASE/AGMATINASE"/>
    <property type="match status" value="1"/>
</dbReference>
<dbReference type="InterPro" id="IPR006035">
    <property type="entry name" value="Ureohydrolase"/>
</dbReference>
<comment type="similarity">
    <text evidence="1">Belongs to the arginase family. Agmatinase subfamily.</text>
</comment>
<dbReference type="InterPro" id="IPR005925">
    <property type="entry name" value="Agmatinase-rel"/>
</dbReference>
<proteinExistence type="inferred from homology"/>
<reference evidence="5 6" key="1">
    <citation type="submission" date="2024-05" db="EMBL/GenBank/DDBJ databases">
        <title>Genomic Encyclopedia of Type Strains, Phase IV (KMG-IV): sequencing the most valuable type-strain genomes for metagenomic binning, comparative biology and taxonomic classification.</title>
        <authorList>
            <person name="Goeker M."/>
        </authorList>
    </citation>
    <scope>NUCLEOTIDE SEQUENCE [LARGE SCALE GENOMIC DNA]</scope>
    <source>
        <strain evidence="5 6">DSM 25286</strain>
    </source>
</reference>
<evidence type="ECO:0000256" key="2">
    <source>
        <dbReference type="ARBA" id="ARBA00022723"/>
    </source>
</evidence>
<dbReference type="PROSITE" id="PS01053">
    <property type="entry name" value="ARGINASE_1"/>
    <property type="match status" value="1"/>
</dbReference>
<protein>
    <submittedName>
        <fullName evidence="5">Agmatinase</fullName>
        <ecNumber evidence="5">3.5.3.11</ecNumber>
    </submittedName>
</protein>
<dbReference type="PROSITE" id="PS51409">
    <property type="entry name" value="ARGINASE_2"/>
    <property type="match status" value="1"/>
</dbReference>
<dbReference type="PIRSF" id="PIRSF036979">
    <property type="entry name" value="Arginase"/>
    <property type="match status" value="1"/>
</dbReference>
<dbReference type="GO" id="GO:0008783">
    <property type="term" value="F:agmatinase activity"/>
    <property type="evidence" value="ECO:0007669"/>
    <property type="project" value="UniProtKB-EC"/>
</dbReference>
<keyword evidence="2" id="KW-0479">Metal-binding</keyword>
<dbReference type="EMBL" id="JBDZDV010000005">
    <property type="protein sequence ID" value="MET3111548.1"/>
    <property type="molecule type" value="Genomic_DNA"/>
</dbReference>
<comment type="caution">
    <text evidence="5">The sequence shown here is derived from an EMBL/GenBank/DDBJ whole genome shotgun (WGS) entry which is preliminary data.</text>
</comment>
<dbReference type="InterPro" id="IPR020855">
    <property type="entry name" value="Ureohydrolase_Mn_BS"/>
</dbReference>
<sequence>MSSKDMLVYAGNPTFWGLPETRDVEGKDITIMGVPFDVGVTNRPGARFGPRSVREISIHDMKTHYPWRYDVKEKLDMADYGDVGYDIGIEQTSQMIEETYRHAGKIFGSGSKLLTIGGDHTIPYGMVRAAKEKYGKLSLLHIDSHQDSIASEGVKISHASFAHDLAEEGAIDAEKSVQAYIRTEMPNEFNYNIIYANEAMSEGPKALAEKVKSIIGDNPVYLSFDVDSLDPAFAPGTGTPVPGGPSTQEMRLFLSNLKGLNVVAADLVEVSPSYDTAQVTALAGASVAKDLIYLMAEKIDD</sequence>
<dbReference type="NCBIfam" id="NF002564">
    <property type="entry name" value="PRK02190.1"/>
    <property type="match status" value="1"/>
</dbReference>
<organism evidence="5 6">
    <name type="scientific">Salinicoccus halitifaciens</name>
    <dbReference type="NCBI Taxonomy" id="1073415"/>
    <lineage>
        <taxon>Bacteria</taxon>
        <taxon>Bacillati</taxon>
        <taxon>Bacillota</taxon>
        <taxon>Bacilli</taxon>
        <taxon>Bacillales</taxon>
        <taxon>Staphylococcaceae</taxon>
        <taxon>Salinicoccus</taxon>
    </lineage>
</organism>
<evidence type="ECO:0000256" key="3">
    <source>
        <dbReference type="ARBA" id="ARBA00022801"/>
    </source>
</evidence>
<evidence type="ECO:0000313" key="5">
    <source>
        <dbReference type="EMBL" id="MET3111548.1"/>
    </source>
</evidence>